<gene>
    <name evidence="2" type="ORF">AYBTSS11_LOCUS23725</name>
</gene>
<reference evidence="2" key="1">
    <citation type="submission" date="2023-10" db="EMBL/GenBank/DDBJ databases">
        <authorList>
            <person name="Domelevo Entfellner J.-B."/>
        </authorList>
    </citation>
    <scope>NUCLEOTIDE SEQUENCE</scope>
</reference>
<sequence>MVTSRQRWSQAGESRAVHAMVGSSPVAINFGVTLVGTFVFGILSEEHPSFAKESSRGIEDKVPSLLSHSICKICIDMYNLLKNIASTFHPDNAKF</sequence>
<evidence type="ECO:0000313" key="2">
    <source>
        <dbReference type="EMBL" id="CAJ1971722.1"/>
    </source>
</evidence>
<name>A0AA86VKI8_9FABA</name>
<evidence type="ECO:0000313" key="3">
    <source>
        <dbReference type="Proteomes" id="UP001189624"/>
    </source>
</evidence>
<proteinExistence type="predicted"/>
<keyword evidence="3" id="KW-1185">Reference proteome</keyword>
<protein>
    <submittedName>
        <fullName evidence="2">Uncharacterized protein</fullName>
    </submittedName>
</protein>
<organism evidence="2 3">
    <name type="scientific">Sphenostylis stenocarpa</name>
    <dbReference type="NCBI Taxonomy" id="92480"/>
    <lineage>
        <taxon>Eukaryota</taxon>
        <taxon>Viridiplantae</taxon>
        <taxon>Streptophyta</taxon>
        <taxon>Embryophyta</taxon>
        <taxon>Tracheophyta</taxon>
        <taxon>Spermatophyta</taxon>
        <taxon>Magnoliopsida</taxon>
        <taxon>eudicotyledons</taxon>
        <taxon>Gunneridae</taxon>
        <taxon>Pentapetalae</taxon>
        <taxon>rosids</taxon>
        <taxon>fabids</taxon>
        <taxon>Fabales</taxon>
        <taxon>Fabaceae</taxon>
        <taxon>Papilionoideae</taxon>
        <taxon>50 kb inversion clade</taxon>
        <taxon>NPAAA clade</taxon>
        <taxon>indigoferoid/millettioid clade</taxon>
        <taxon>Phaseoleae</taxon>
        <taxon>Sphenostylis</taxon>
    </lineage>
</organism>
<dbReference type="AlphaFoldDB" id="A0AA86VKI8"/>
<keyword evidence="1" id="KW-0812">Transmembrane</keyword>
<dbReference type="EMBL" id="OY731405">
    <property type="protein sequence ID" value="CAJ1971722.1"/>
    <property type="molecule type" value="Genomic_DNA"/>
</dbReference>
<keyword evidence="1" id="KW-1133">Transmembrane helix</keyword>
<accession>A0AA86VKI8</accession>
<dbReference type="Proteomes" id="UP001189624">
    <property type="component" value="Chromosome 8"/>
</dbReference>
<feature type="transmembrane region" description="Helical" evidence="1">
    <location>
        <begin position="20"/>
        <end position="43"/>
    </location>
</feature>
<dbReference type="Gramene" id="rna-AYBTSS11_LOCUS23725">
    <property type="protein sequence ID" value="CAJ1971722.1"/>
    <property type="gene ID" value="gene-AYBTSS11_LOCUS23725"/>
</dbReference>
<evidence type="ECO:0000256" key="1">
    <source>
        <dbReference type="SAM" id="Phobius"/>
    </source>
</evidence>
<keyword evidence="1" id="KW-0472">Membrane</keyword>